<reference evidence="7" key="1">
    <citation type="submission" date="2021-09" db="EMBL/GenBank/DDBJ databases">
        <title>The genome of Mauremys mutica provides insights into the evolution of semi-aquatic lifestyle.</title>
        <authorList>
            <person name="Gong S."/>
            <person name="Gao Y."/>
        </authorList>
    </citation>
    <scope>NUCLEOTIDE SEQUENCE</scope>
    <source>
        <strain evidence="7">MM-2020</strain>
        <tissue evidence="7">Muscle</tissue>
    </source>
</reference>
<dbReference type="PANTHER" id="PTHR21101:SF12">
    <property type="entry name" value="RESISTIN"/>
    <property type="match status" value="1"/>
</dbReference>
<dbReference type="GO" id="GO:0005615">
    <property type="term" value="C:extracellular space"/>
    <property type="evidence" value="ECO:0007669"/>
    <property type="project" value="TreeGrafter"/>
</dbReference>
<evidence type="ECO:0008006" key="9">
    <source>
        <dbReference type="Google" id="ProtNLM"/>
    </source>
</evidence>
<keyword evidence="6" id="KW-1015">Disulfide bond</keyword>
<dbReference type="PANTHER" id="PTHR21101">
    <property type="entry name" value="RESISTIN"/>
    <property type="match status" value="1"/>
</dbReference>
<dbReference type="Proteomes" id="UP000827986">
    <property type="component" value="Unassembled WGS sequence"/>
</dbReference>
<name>A0A9D3XA66_9SAUR</name>
<dbReference type="InterPro" id="IPR009714">
    <property type="entry name" value="RELM"/>
</dbReference>
<dbReference type="AlphaFoldDB" id="A0A9D3XA66"/>
<evidence type="ECO:0000256" key="2">
    <source>
        <dbReference type="ARBA" id="ARBA00007258"/>
    </source>
</evidence>
<evidence type="ECO:0000313" key="8">
    <source>
        <dbReference type="Proteomes" id="UP000827986"/>
    </source>
</evidence>
<dbReference type="Pfam" id="PF06954">
    <property type="entry name" value="Resistin"/>
    <property type="match status" value="1"/>
</dbReference>
<dbReference type="CDD" id="cd16333">
    <property type="entry name" value="RELM"/>
    <property type="match status" value="1"/>
</dbReference>
<organism evidence="7 8">
    <name type="scientific">Mauremys mutica</name>
    <name type="common">yellowpond turtle</name>
    <dbReference type="NCBI Taxonomy" id="74926"/>
    <lineage>
        <taxon>Eukaryota</taxon>
        <taxon>Metazoa</taxon>
        <taxon>Chordata</taxon>
        <taxon>Craniata</taxon>
        <taxon>Vertebrata</taxon>
        <taxon>Euteleostomi</taxon>
        <taxon>Archelosauria</taxon>
        <taxon>Testudinata</taxon>
        <taxon>Testudines</taxon>
        <taxon>Cryptodira</taxon>
        <taxon>Durocryptodira</taxon>
        <taxon>Testudinoidea</taxon>
        <taxon>Geoemydidae</taxon>
        <taxon>Geoemydinae</taxon>
        <taxon>Mauremys</taxon>
    </lineage>
</organism>
<dbReference type="InterPro" id="IPR036262">
    <property type="entry name" value="Resistin-like_sf"/>
</dbReference>
<keyword evidence="4" id="KW-0372">Hormone</keyword>
<accession>A0A9D3XA66</accession>
<sequence>MTVNQFGESHVSRSVNIPTPMESPFVILDDDSAHVHFKNTFAADWTKCKVRFLKIATAHNPRFKNLKCLPKSERAEVWSMLSEVLKKQHSSEETTEPEPPKKKINLLLVASDSDDENEHASVRTALDCYQAEPIISSSAPSGMKAAVFLLLTLLVPAYHTGAQCIIDNVVDLKVQSAISSIVSSTLAKAKLLCQNVSARGALVSCPAGYKPTGCACGMGCGSWDIRSDSTCHCQCRGIDWTAARCCKIGL</sequence>
<keyword evidence="3" id="KW-0964">Secreted</keyword>
<evidence type="ECO:0000313" key="7">
    <source>
        <dbReference type="EMBL" id="KAH1175986.1"/>
    </source>
</evidence>
<keyword evidence="5" id="KW-0732">Signal</keyword>
<evidence type="ECO:0000256" key="4">
    <source>
        <dbReference type="ARBA" id="ARBA00022702"/>
    </source>
</evidence>
<proteinExistence type="inferred from homology"/>
<evidence type="ECO:0000256" key="5">
    <source>
        <dbReference type="ARBA" id="ARBA00022729"/>
    </source>
</evidence>
<evidence type="ECO:0000256" key="3">
    <source>
        <dbReference type="ARBA" id="ARBA00022525"/>
    </source>
</evidence>
<keyword evidence="8" id="KW-1185">Reference proteome</keyword>
<gene>
    <name evidence="7" type="ORF">KIL84_020720</name>
</gene>
<dbReference type="SUPFAM" id="SSF111423">
    <property type="entry name" value="Resistin"/>
    <property type="match status" value="1"/>
</dbReference>
<comment type="caution">
    <text evidence="7">The sequence shown here is derived from an EMBL/GenBank/DDBJ whole genome shotgun (WGS) entry which is preliminary data.</text>
</comment>
<dbReference type="Gene3D" id="2.60.40.4230">
    <property type="entry name" value="Resistin head domain"/>
    <property type="match status" value="1"/>
</dbReference>
<evidence type="ECO:0000256" key="6">
    <source>
        <dbReference type="ARBA" id="ARBA00023157"/>
    </source>
</evidence>
<comment type="similarity">
    <text evidence="2">Belongs to the resistin/FIZZ family.</text>
</comment>
<comment type="subcellular location">
    <subcellularLocation>
        <location evidence="1">Secreted</location>
    </subcellularLocation>
</comment>
<protein>
    <recommendedName>
        <fullName evidence="9">Resistin</fullName>
    </recommendedName>
</protein>
<evidence type="ECO:0000256" key="1">
    <source>
        <dbReference type="ARBA" id="ARBA00004613"/>
    </source>
</evidence>
<dbReference type="FunFam" id="2.60.40.4230:FF:000001">
    <property type="entry name" value="Resistin-like beta"/>
    <property type="match status" value="1"/>
</dbReference>
<dbReference type="GO" id="GO:0005179">
    <property type="term" value="F:hormone activity"/>
    <property type="evidence" value="ECO:0007669"/>
    <property type="project" value="UniProtKB-KW"/>
</dbReference>
<dbReference type="EMBL" id="JAHDVG010000475">
    <property type="protein sequence ID" value="KAH1175986.1"/>
    <property type="molecule type" value="Genomic_DNA"/>
</dbReference>